<dbReference type="GO" id="GO:0006261">
    <property type="term" value="P:DNA-templated DNA replication"/>
    <property type="evidence" value="ECO:0007669"/>
    <property type="project" value="UniProtKB-UniRule"/>
</dbReference>
<dbReference type="InterPro" id="IPR012337">
    <property type="entry name" value="RNaseH-like_sf"/>
</dbReference>
<accession>A0A1R4FQR8</accession>
<feature type="domain" description="5'-3' exonuclease" evidence="16">
    <location>
        <begin position="11"/>
        <end position="274"/>
    </location>
</feature>
<comment type="function">
    <text evidence="13">In addition to polymerase activity, this DNA polymerase exhibits 3'-5' and 5'-3' exonuclease activity.</text>
</comment>
<dbReference type="PRINTS" id="PR00868">
    <property type="entry name" value="DNAPOLI"/>
</dbReference>
<dbReference type="InterPro" id="IPR020046">
    <property type="entry name" value="5-3_exonucl_a-hlix_arch_N"/>
</dbReference>
<dbReference type="SUPFAM" id="SSF47807">
    <property type="entry name" value="5' to 3' exonuclease, C-terminal subdomain"/>
    <property type="match status" value="1"/>
</dbReference>
<comment type="function">
    <text evidence="15">In addition to polymerase activity, this DNA polymerase exhibits 5'-3' exonuclease activity.</text>
</comment>
<evidence type="ECO:0000256" key="1">
    <source>
        <dbReference type="ARBA" id="ARBA00007705"/>
    </source>
</evidence>
<evidence type="ECO:0000256" key="14">
    <source>
        <dbReference type="NCBIfam" id="TIGR00593"/>
    </source>
</evidence>
<keyword evidence="9 15" id="KW-0239">DNA-directed DNA polymerase</keyword>
<dbReference type="CDD" id="cd06140">
    <property type="entry name" value="DNA_polA_I_Bacillus_like_exo"/>
    <property type="match status" value="1"/>
</dbReference>
<dbReference type="Gene3D" id="3.30.70.370">
    <property type="match status" value="1"/>
</dbReference>
<dbReference type="GO" id="GO:0008409">
    <property type="term" value="F:5'-3' exonuclease activity"/>
    <property type="evidence" value="ECO:0007669"/>
    <property type="project" value="UniProtKB-UniRule"/>
</dbReference>
<evidence type="ECO:0000313" key="18">
    <source>
        <dbReference type="EMBL" id="SJM58360.1"/>
    </source>
</evidence>
<dbReference type="InterPro" id="IPR036397">
    <property type="entry name" value="RNaseH_sf"/>
</dbReference>
<dbReference type="InterPro" id="IPR002421">
    <property type="entry name" value="5-3_exonuclease"/>
</dbReference>
<dbReference type="NCBIfam" id="NF004397">
    <property type="entry name" value="PRK05755.1"/>
    <property type="match status" value="1"/>
</dbReference>
<dbReference type="GO" id="GO:0006302">
    <property type="term" value="P:double-strand break repair"/>
    <property type="evidence" value="ECO:0007669"/>
    <property type="project" value="TreeGrafter"/>
</dbReference>
<keyword evidence="4 15" id="KW-0235">DNA replication</keyword>
<dbReference type="InterPro" id="IPR029060">
    <property type="entry name" value="PIN-like_dom_sf"/>
</dbReference>
<dbReference type="AlphaFoldDB" id="A0A1R4FQR8"/>
<dbReference type="EMBL" id="FUHU01000026">
    <property type="protein sequence ID" value="SJM58360.1"/>
    <property type="molecule type" value="Genomic_DNA"/>
</dbReference>
<dbReference type="SUPFAM" id="SSF56672">
    <property type="entry name" value="DNA/RNA polymerases"/>
    <property type="match status" value="1"/>
</dbReference>
<dbReference type="GO" id="GO:0003887">
    <property type="term" value="F:DNA-directed DNA polymerase activity"/>
    <property type="evidence" value="ECO:0007669"/>
    <property type="project" value="UniProtKB-UniRule"/>
</dbReference>
<keyword evidence="19" id="KW-1185">Reference proteome</keyword>
<dbReference type="SUPFAM" id="SSF88723">
    <property type="entry name" value="PIN domain-like"/>
    <property type="match status" value="1"/>
</dbReference>
<dbReference type="PANTHER" id="PTHR10133">
    <property type="entry name" value="DNA POLYMERASE I"/>
    <property type="match status" value="1"/>
</dbReference>
<dbReference type="FunFam" id="1.10.150.20:FF:000002">
    <property type="entry name" value="DNA polymerase I"/>
    <property type="match status" value="1"/>
</dbReference>
<name>A0A1R4FQR8_9MICO</name>
<evidence type="ECO:0000256" key="7">
    <source>
        <dbReference type="ARBA" id="ARBA00022801"/>
    </source>
</evidence>
<comment type="similarity">
    <text evidence="1 15">Belongs to the DNA polymerase type-A family.</text>
</comment>
<dbReference type="CDD" id="cd09898">
    <property type="entry name" value="H3TH_53EXO"/>
    <property type="match status" value="1"/>
</dbReference>
<dbReference type="Pfam" id="PF01367">
    <property type="entry name" value="5_3_exonuc"/>
    <property type="match status" value="1"/>
</dbReference>
<keyword evidence="8 15" id="KW-0269">Exonuclease</keyword>
<proteinExistence type="inferred from homology"/>
<sequence length="887" mass="98397">MTDSPATSTQSRQTLMVIDGHSLAFRAFYALPLDNFINREGQHTNAIHGFLSMLLKIVKDEAPTHLAVAFDISRFSFRTREYPEYKGTRAETPVEFKGQVPLLQEALAAMNITTITKEDYEADDILATLAREGAEADMDVLVVSGDRDTIQLVNDRVTLLYPSVRGVSELKRYTPETVHEKYGIAPEQYPEIAALVGETSDNLIGIDKVGEKTAVKWISQYGTVDNLLEHADDIKGVVGGNLRDQRDRAIRNRRLNRLVNDVELPVKPTDLERQPIDPPAVREVFSQKLNFRTLLDRVLALAEDQGLDEAPAPAEEAPKPAKLIDEELDYWLERSDAEVTVSVSAAGESVAAFGLARGEETVFVPFESQTGDYVGFRAWLAGDAPKAVHDYKALERLLQHDGMTLGGVTWDTRIAAWLQRPGAPAKMFGLAPLVEFTLGMTLPEPDPNQLLPDDDPDSLAAEAWMTAKVVEAQREGLDKGTVSVLADIELPLVRVLSRMERTGIHVDFESLQSLHDELRAQAAEHQEAAFAEIGHEVNLGSPKQLQTVLFEELEMPKTRATKTGYSTDAASLADLQESNPHPFLGLLLKYREATKLAQMIESLTKAVVDSRIHTTYDQTGSATGRMSSNDPNLQNIPVRTEVSHRIREGFDHDERFETLLTADYSQIEMRIMAHLSEDPGLIEAFNSGEDLHRFVGARIFSVEPEEVTPVMRTKVKAMSYGLAYGLSAFGLSKQLRIPQSEAKQLMLDYFERFGAVRDYLRGVVQQAKDDGYTTTIFGRRRPFPDLKSSNRVLRENAERAALNSPIQGSAADIIKRAMLTIDKAMTDARLQSNMLLQVHDELVFEVADGELDQLKQIVIDGMGSAADLTVPLDVQIGIGANWNEAAH</sequence>
<reference evidence="18 19" key="1">
    <citation type="submission" date="2017-02" db="EMBL/GenBank/DDBJ databases">
        <authorList>
            <person name="Peterson S.W."/>
        </authorList>
    </citation>
    <scope>NUCLEOTIDE SEQUENCE [LARGE SCALE GENOMIC DNA]</scope>
    <source>
        <strain evidence="18 19">LMG 22410</strain>
    </source>
</reference>
<evidence type="ECO:0000256" key="4">
    <source>
        <dbReference type="ARBA" id="ARBA00022705"/>
    </source>
</evidence>
<dbReference type="SUPFAM" id="SSF53098">
    <property type="entry name" value="Ribonuclease H-like"/>
    <property type="match status" value="1"/>
</dbReference>
<dbReference type="Pfam" id="PF02739">
    <property type="entry name" value="5_3_exonuc_N"/>
    <property type="match status" value="1"/>
</dbReference>
<dbReference type="RefSeq" id="WP_234988461.1">
    <property type="nucleotide sequence ID" value="NZ_FUHU01000026.1"/>
</dbReference>
<dbReference type="InterPro" id="IPR020045">
    <property type="entry name" value="DNA_polI_H3TH"/>
</dbReference>
<evidence type="ECO:0000313" key="19">
    <source>
        <dbReference type="Proteomes" id="UP000195787"/>
    </source>
</evidence>
<organism evidence="18 19">
    <name type="scientific">Agrococcus casei LMG 22410</name>
    <dbReference type="NCBI Taxonomy" id="1255656"/>
    <lineage>
        <taxon>Bacteria</taxon>
        <taxon>Bacillati</taxon>
        <taxon>Actinomycetota</taxon>
        <taxon>Actinomycetes</taxon>
        <taxon>Micrococcales</taxon>
        <taxon>Microbacteriaceae</taxon>
        <taxon>Agrococcus</taxon>
    </lineage>
</organism>
<dbReference type="Gene3D" id="1.20.1060.10">
    <property type="entry name" value="Taq DNA Polymerase, Chain T, domain 4"/>
    <property type="match status" value="1"/>
</dbReference>
<dbReference type="InterPro" id="IPR002298">
    <property type="entry name" value="DNA_polymerase_A"/>
</dbReference>
<keyword evidence="7 15" id="KW-0378">Hydrolase</keyword>
<dbReference type="CDD" id="cd08637">
    <property type="entry name" value="DNA_pol_A_pol_I_C"/>
    <property type="match status" value="1"/>
</dbReference>
<dbReference type="EC" id="2.7.7.7" evidence="14 15"/>
<keyword evidence="2 15" id="KW-0808">Transferase</keyword>
<dbReference type="Pfam" id="PF00476">
    <property type="entry name" value="DNA_pol_A"/>
    <property type="match status" value="1"/>
</dbReference>
<keyword evidence="6 15" id="KW-0227">DNA damage</keyword>
<dbReference type="SMART" id="SM00482">
    <property type="entry name" value="POLAc"/>
    <property type="match status" value="1"/>
</dbReference>
<dbReference type="FunFam" id="1.10.150.20:FF:000003">
    <property type="entry name" value="DNA polymerase I"/>
    <property type="match status" value="1"/>
</dbReference>
<evidence type="ECO:0000256" key="11">
    <source>
        <dbReference type="ARBA" id="ARBA00023204"/>
    </source>
</evidence>
<evidence type="ECO:0000256" key="8">
    <source>
        <dbReference type="ARBA" id="ARBA00022839"/>
    </source>
</evidence>
<dbReference type="InterPro" id="IPR036279">
    <property type="entry name" value="5-3_exonuclease_C_sf"/>
</dbReference>
<dbReference type="InterPro" id="IPR008918">
    <property type="entry name" value="HhH2"/>
</dbReference>
<dbReference type="InterPro" id="IPR001098">
    <property type="entry name" value="DNA-dir_DNA_pol_A_palm_dom"/>
</dbReference>
<protein>
    <recommendedName>
        <fullName evidence="14 15">DNA polymerase I</fullName>
        <ecNumber evidence="14 15">2.7.7.7</ecNumber>
    </recommendedName>
</protein>
<evidence type="ECO:0000259" key="16">
    <source>
        <dbReference type="SMART" id="SM00475"/>
    </source>
</evidence>
<evidence type="ECO:0000256" key="10">
    <source>
        <dbReference type="ARBA" id="ARBA00023125"/>
    </source>
</evidence>
<keyword evidence="3 15" id="KW-0548">Nucleotidyltransferase</keyword>
<dbReference type="GeneID" id="303172783"/>
<evidence type="ECO:0000256" key="6">
    <source>
        <dbReference type="ARBA" id="ARBA00022763"/>
    </source>
</evidence>
<dbReference type="GO" id="GO:0003677">
    <property type="term" value="F:DNA binding"/>
    <property type="evidence" value="ECO:0007669"/>
    <property type="project" value="UniProtKB-UniRule"/>
</dbReference>
<dbReference type="PANTHER" id="PTHR10133:SF27">
    <property type="entry name" value="DNA POLYMERASE NU"/>
    <property type="match status" value="1"/>
</dbReference>
<evidence type="ECO:0000256" key="15">
    <source>
        <dbReference type="RuleBase" id="RU004460"/>
    </source>
</evidence>
<evidence type="ECO:0000256" key="12">
    <source>
        <dbReference type="ARBA" id="ARBA00049244"/>
    </source>
</evidence>
<evidence type="ECO:0000256" key="2">
    <source>
        <dbReference type="ARBA" id="ARBA00022679"/>
    </source>
</evidence>
<dbReference type="InterPro" id="IPR019760">
    <property type="entry name" value="DNA-dir_DNA_pol_A_CS"/>
</dbReference>
<dbReference type="PROSITE" id="PS00447">
    <property type="entry name" value="DNA_POLYMERASE_A"/>
    <property type="match status" value="1"/>
</dbReference>
<dbReference type="NCBIfam" id="TIGR00593">
    <property type="entry name" value="pola"/>
    <property type="match status" value="1"/>
</dbReference>
<dbReference type="SMART" id="SM00475">
    <property type="entry name" value="53EXOc"/>
    <property type="match status" value="1"/>
</dbReference>
<dbReference type="Proteomes" id="UP000195787">
    <property type="component" value="Unassembled WGS sequence"/>
</dbReference>
<evidence type="ECO:0000259" key="17">
    <source>
        <dbReference type="SMART" id="SM00482"/>
    </source>
</evidence>
<comment type="catalytic activity">
    <reaction evidence="12 15">
        <text>DNA(n) + a 2'-deoxyribonucleoside 5'-triphosphate = DNA(n+1) + diphosphate</text>
        <dbReference type="Rhea" id="RHEA:22508"/>
        <dbReference type="Rhea" id="RHEA-COMP:17339"/>
        <dbReference type="Rhea" id="RHEA-COMP:17340"/>
        <dbReference type="ChEBI" id="CHEBI:33019"/>
        <dbReference type="ChEBI" id="CHEBI:61560"/>
        <dbReference type="ChEBI" id="CHEBI:173112"/>
        <dbReference type="EC" id="2.7.7.7"/>
    </reaction>
</comment>
<gene>
    <name evidence="15" type="primary">polA</name>
    <name evidence="18" type="ORF">CZ674_06065</name>
</gene>
<dbReference type="CDD" id="cd09859">
    <property type="entry name" value="PIN_53EXO"/>
    <property type="match status" value="1"/>
</dbReference>
<evidence type="ECO:0000256" key="5">
    <source>
        <dbReference type="ARBA" id="ARBA00022722"/>
    </source>
</evidence>
<keyword evidence="5" id="KW-0540">Nuclease</keyword>
<evidence type="ECO:0000256" key="13">
    <source>
        <dbReference type="ARBA" id="ARBA00053603"/>
    </source>
</evidence>
<feature type="domain" description="DNA-directed DNA polymerase family A palm" evidence="17">
    <location>
        <begin position="643"/>
        <end position="850"/>
    </location>
</feature>
<evidence type="ECO:0000256" key="9">
    <source>
        <dbReference type="ARBA" id="ARBA00022932"/>
    </source>
</evidence>
<dbReference type="InterPro" id="IPR043502">
    <property type="entry name" value="DNA/RNA_pol_sf"/>
</dbReference>
<dbReference type="Gene3D" id="1.10.150.20">
    <property type="entry name" value="5' to 3' exonuclease, C-terminal subdomain"/>
    <property type="match status" value="2"/>
</dbReference>
<dbReference type="Gene3D" id="3.30.420.10">
    <property type="entry name" value="Ribonuclease H-like superfamily/Ribonuclease H"/>
    <property type="match status" value="1"/>
</dbReference>
<dbReference type="FunFam" id="3.40.50.1010:FF:000001">
    <property type="entry name" value="DNA polymerase I"/>
    <property type="match status" value="1"/>
</dbReference>
<evidence type="ECO:0000256" key="3">
    <source>
        <dbReference type="ARBA" id="ARBA00022695"/>
    </source>
</evidence>
<dbReference type="Gene3D" id="3.40.50.1010">
    <property type="entry name" value="5'-nuclease"/>
    <property type="match status" value="1"/>
</dbReference>
<dbReference type="InterPro" id="IPR018320">
    <property type="entry name" value="DNA_polymerase_1"/>
</dbReference>
<keyword evidence="11 15" id="KW-0234">DNA repair</keyword>
<keyword evidence="10 15" id="KW-0238">DNA-binding</keyword>
<dbReference type="SMART" id="SM00279">
    <property type="entry name" value="HhH2"/>
    <property type="match status" value="1"/>
</dbReference>